<reference evidence="2" key="1">
    <citation type="journal article" date="2019" name="Int. J. Syst. Evol. Microbiol.">
        <title>The Global Catalogue of Microorganisms (GCM) 10K type strain sequencing project: providing services to taxonomists for standard genome sequencing and annotation.</title>
        <authorList>
            <consortium name="The Broad Institute Genomics Platform"/>
            <consortium name="The Broad Institute Genome Sequencing Center for Infectious Disease"/>
            <person name="Wu L."/>
            <person name="Ma J."/>
        </authorList>
    </citation>
    <scope>NUCLEOTIDE SEQUENCE [LARGE SCALE GENOMIC DNA]</scope>
    <source>
        <strain evidence="2">CGMCC 1.13718</strain>
    </source>
</reference>
<dbReference type="Gene3D" id="3.40.50.1820">
    <property type="entry name" value="alpha/beta hydrolase"/>
    <property type="match status" value="1"/>
</dbReference>
<gene>
    <name evidence="1" type="ORF">ACFQBM_07995</name>
</gene>
<proteinExistence type="predicted"/>
<dbReference type="Proteomes" id="UP001596425">
    <property type="component" value="Unassembled WGS sequence"/>
</dbReference>
<dbReference type="EMBL" id="JBHSVR010000001">
    <property type="protein sequence ID" value="MFC6633216.1"/>
    <property type="molecule type" value="Genomic_DNA"/>
</dbReference>
<dbReference type="PANTHER" id="PTHR48098:SF6">
    <property type="entry name" value="FERRI-BACILLIBACTIN ESTERASE BESA"/>
    <property type="match status" value="1"/>
</dbReference>
<evidence type="ECO:0000313" key="2">
    <source>
        <dbReference type="Proteomes" id="UP001596425"/>
    </source>
</evidence>
<accession>A0ABW1YKI0</accession>
<dbReference type="InterPro" id="IPR029058">
    <property type="entry name" value="AB_hydrolase_fold"/>
</dbReference>
<dbReference type="Pfam" id="PF00756">
    <property type="entry name" value="Esterase"/>
    <property type="match status" value="1"/>
</dbReference>
<dbReference type="GO" id="GO:0016787">
    <property type="term" value="F:hydrolase activity"/>
    <property type="evidence" value="ECO:0007669"/>
    <property type="project" value="UniProtKB-KW"/>
</dbReference>
<dbReference type="SUPFAM" id="SSF53474">
    <property type="entry name" value="alpha/beta-Hydrolases"/>
    <property type="match status" value="1"/>
</dbReference>
<name>A0ABW1YKI0_9GAMM</name>
<keyword evidence="2" id="KW-1185">Reference proteome</keyword>
<organism evidence="1 2">
    <name type="scientific">Microbulbifer taiwanensis</name>
    <dbReference type="NCBI Taxonomy" id="986746"/>
    <lineage>
        <taxon>Bacteria</taxon>
        <taxon>Pseudomonadati</taxon>
        <taxon>Pseudomonadota</taxon>
        <taxon>Gammaproteobacteria</taxon>
        <taxon>Cellvibrionales</taxon>
        <taxon>Microbulbiferaceae</taxon>
        <taxon>Microbulbifer</taxon>
    </lineage>
</organism>
<dbReference type="PANTHER" id="PTHR48098">
    <property type="entry name" value="ENTEROCHELIN ESTERASE-RELATED"/>
    <property type="match status" value="1"/>
</dbReference>
<dbReference type="RefSeq" id="WP_193189305.1">
    <property type="nucleotide sequence ID" value="NZ_JACZFR010000006.1"/>
</dbReference>
<sequence length="310" mass="34600">MNRKIIPARCSNGQQTPGYQRWRRTLGGLLAGFLAALLVACDSSDTDTVASTAQENVSTQPPLTIETLQRERHVRIYLPPSYADSDRRYPVLYMHDGQNLFDDATSFVGEWGVDETLNALAESHGLELIVVGIDHGGDHRMTELNPFDNDRFGKGQGDAYLDFVVGQLKPRVDRDYRTLPDRDNTAIMGSSMGGLISHYAIGRHPQVFSKAGIFSPAYWVGPQIFSRAEQKLPADTRLYLLMGGREGEDMVGNFEQMGKLLARRHPTEGWRAKLVESGEHNEGFWRSELAEAILWLFDPGESFATRPGAE</sequence>
<comment type="caution">
    <text evidence="1">The sequence shown here is derived from an EMBL/GenBank/DDBJ whole genome shotgun (WGS) entry which is preliminary data.</text>
</comment>
<evidence type="ECO:0000313" key="1">
    <source>
        <dbReference type="EMBL" id="MFC6633216.1"/>
    </source>
</evidence>
<protein>
    <submittedName>
        <fullName evidence="1">Alpha/beta hydrolase</fullName>
    </submittedName>
</protein>
<keyword evidence="1" id="KW-0378">Hydrolase</keyword>
<dbReference type="InterPro" id="IPR050583">
    <property type="entry name" value="Mycobacterial_A85_antigen"/>
</dbReference>
<dbReference type="InterPro" id="IPR000801">
    <property type="entry name" value="Esterase-like"/>
</dbReference>